<feature type="domain" description="HTH merR-type" evidence="1">
    <location>
        <begin position="10"/>
        <end position="34"/>
    </location>
</feature>
<dbReference type="InterPro" id="IPR010981">
    <property type="entry name" value="SinR/SinI_dimer_dom"/>
</dbReference>
<keyword evidence="4" id="KW-1185">Reference proteome</keyword>
<comment type="caution">
    <text evidence="3">The sequence shown here is derived from an EMBL/GenBank/DDBJ whole genome shotgun (WGS) entry which is preliminary data.</text>
</comment>
<dbReference type="EMBL" id="JBHLUU010000026">
    <property type="protein sequence ID" value="MFC0475399.1"/>
    <property type="molecule type" value="Genomic_DNA"/>
</dbReference>
<dbReference type="RefSeq" id="WP_160548734.1">
    <property type="nucleotide sequence ID" value="NZ_JBHLUU010000026.1"/>
</dbReference>
<organism evidence="3 4">
    <name type="scientific">Robertmurraya beringensis</name>
    <dbReference type="NCBI Taxonomy" id="641660"/>
    <lineage>
        <taxon>Bacteria</taxon>
        <taxon>Bacillati</taxon>
        <taxon>Bacillota</taxon>
        <taxon>Bacilli</taxon>
        <taxon>Bacillales</taxon>
        <taxon>Bacillaceae</taxon>
        <taxon>Robertmurraya</taxon>
    </lineage>
</organism>
<evidence type="ECO:0000259" key="2">
    <source>
        <dbReference type="PROSITE" id="PS51500"/>
    </source>
</evidence>
<dbReference type="PROSITE" id="PS50937">
    <property type="entry name" value="HTH_MERR_2"/>
    <property type="match status" value="1"/>
</dbReference>
<evidence type="ECO:0000313" key="4">
    <source>
        <dbReference type="Proteomes" id="UP001589738"/>
    </source>
</evidence>
<proteinExistence type="predicted"/>
<evidence type="ECO:0000259" key="1">
    <source>
        <dbReference type="PROSITE" id="PS50937"/>
    </source>
</evidence>
<evidence type="ECO:0000313" key="3">
    <source>
        <dbReference type="EMBL" id="MFC0475399.1"/>
    </source>
</evidence>
<reference evidence="3 4" key="1">
    <citation type="submission" date="2024-09" db="EMBL/GenBank/DDBJ databases">
        <authorList>
            <person name="Sun Q."/>
            <person name="Mori K."/>
        </authorList>
    </citation>
    <scope>NUCLEOTIDE SEQUENCE [LARGE SCALE GENOMIC DNA]</scope>
    <source>
        <strain evidence="3 4">CGMCC 1.9126</strain>
    </source>
</reference>
<accession>A0ABV6KPZ9</accession>
<sequence length="55" mass="6338">MKEIQNLDGEWIQLIKQARDMGMSIEEVRTFLQSIMDGKHVTEIVKTKGLNVSFT</sequence>
<dbReference type="SUPFAM" id="SSF47406">
    <property type="entry name" value="SinR repressor dimerisation domain-like"/>
    <property type="match status" value="1"/>
</dbReference>
<dbReference type="Pfam" id="PF08671">
    <property type="entry name" value="SinI"/>
    <property type="match status" value="1"/>
</dbReference>
<name>A0ABV6KPZ9_9BACI</name>
<dbReference type="InterPro" id="IPR036281">
    <property type="entry name" value="SinR/SinI_dimer_dom_sf"/>
</dbReference>
<gene>
    <name evidence="3" type="ORF">ACFFHF_09070</name>
</gene>
<dbReference type="InterPro" id="IPR000551">
    <property type="entry name" value="MerR-type_HTH_dom"/>
</dbReference>
<dbReference type="PROSITE" id="PS51500">
    <property type="entry name" value="SIN"/>
    <property type="match status" value="1"/>
</dbReference>
<feature type="domain" description="Sin" evidence="2">
    <location>
        <begin position="1"/>
        <end position="36"/>
    </location>
</feature>
<dbReference type="Proteomes" id="UP001589738">
    <property type="component" value="Unassembled WGS sequence"/>
</dbReference>
<protein>
    <submittedName>
        <fullName evidence="3">Anti-repressor SinI family protein</fullName>
    </submittedName>
</protein>